<proteinExistence type="predicted"/>
<reference evidence="2 3" key="1">
    <citation type="journal article" date="2024" name="Ann. Entomol. Soc. Am.">
        <title>Genomic analyses of the southern and eastern yellowjacket wasps (Hymenoptera: Vespidae) reveal evolutionary signatures of social life.</title>
        <authorList>
            <person name="Catto M.A."/>
            <person name="Caine P.B."/>
            <person name="Orr S.E."/>
            <person name="Hunt B.G."/>
            <person name="Goodisman M.A.D."/>
        </authorList>
    </citation>
    <scope>NUCLEOTIDE SEQUENCE [LARGE SCALE GENOMIC DNA]</scope>
    <source>
        <strain evidence="2">233</strain>
        <tissue evidence="2">Head and thorax</tissue>
    </source>
</reference>
<dbReference type="AlphaFoldDB" id="A0ABD2C7N1"/>
<comment type="caution">
    <text evidence="2">The sequence shown here is derived from an EMBL/GenBank/DDBJ whole genome shotgun (WGS) entry which is preliminary data.</text>
</comment>
<keyword evidence="3" id="KW-1185">Reference proteome</keyword>
<sequence>RRHGSRRGTPPVVTVRKGDTVQRPRFHPHGYPAIGPDAKVPTPALSFIRRIARSFSRTLRVRVEARSEDNPAKRNEIQVARRGEERRGKGGTGIAAKAAAEKNNGREASFLIYQHKGYRPVCDLPRNGWATLENRQRQRLPLLDDVSDLHRE</sequence>
<protein>
    <submittedName>
        <fullName evidence="2">Uncharacterized protein</fullName>
    </submittedName>
</protein>
<organism evidence="2 3">
    <name type="scientific">Vespula squamosa</name>
    <name type="common">Southern yellow jacket</name>
    <name type="synonym">Wasp</name>
    <dbReference type="NCBI Taxonomy" id="30214"/>
    <lineage>
        <taxon>Eukaryota</taxon>
        <taxon>Metazoa</taxon>
        <taxon>Ecdysozoa</taxon>
        <taxon>Arthropoda</taxon>
        <taxon>Hexapoda</taxon>
        <taxon>Insecta</taxon>
        <taxon>Pterygota</taxon>
        <taxon>Neoptera</taxon>
        <taxon>Endopterygota</taxon>
        <taxon>Hymenoptera</taxon>
        <taxon>Apocrita</taxon>
        <taxon>Aculeata</taxon>
        <taxon>Vespoidea</taxon>
        <taxon>Vespidae</taxon>
        <taxon>Vespinae</taxon>
        <taxon>Vespula</taxon>
    </lineage>
</organism>
<evidence type="ECO:0000313" key="3">
    <source>
        <dbReference type="Proteomes" id="UP001607302"/>
    </source>
</evidence>
<feature type="non-terminal residue" evidence="2">
    <location>
        <position position="152"/>
    </location>
</feature>
<evidence type="ECO:0000313" key="2">
    <source>
        <dbReference type="EMBL" id="KAL2741067.1"/>
    </source>
</evidence>
<dbReference type="Proteomes" id="UP001607302">
    <property type="component" value="Unassembled WGS sequence"/>
</dbReference>
<feature type="non-terminal residue" evidence="2">
    <location>
        <position position="1"/>
    </location>
</feature>
<accession>A0ABD2C7N1</accession>
<feature type="region of interest" description="Disordered" evidence="1">
    <location>
        <begin position="1"/>
        <end position="39"/>
    </location>
</feature>
<dbReference type="EMBL" id="JAUDFV010000020">
    <property type="protein sequence ID" value="KAL2741067.1"/>
    <property type="molecule type" value="Genomic_DNA"/>
</dbReference>
<name>A0ABD2C7N1_VESSQ</name>
<feature type="region of interest" description="Disordered" evidence="1">
    <location>
        <begin position="79"/>
        <end position="100"/>
    </location>
</feature>
<evidence type="ECO:0000256" key="1">
    <source>
        <dbReference type="SAM" id="MobiDB-lite"/>
    </source>
</evidence>
<feature type="compositionally biased region" description="Basic and acidic residues" evidence="1">
    <location>
        <begin position="79"/>
        <end position="88"/>
    </location>
</feature>
<gene>
    <name evidence="2" type="ORF">V1478_001208</name>
</gene>